<protein>
    <submittedName>
        <fullName evidence="1">Uncharacterized protein</fullName>
    </submittedName>
</protein>
<dbReference type="AlphaFoldDB" id="A0A6V7WHD2"/>
<accession>A0A6V7WHD2</accession>
<reference evidence="1 2" key="1">
    <citation type="submission" date="2020-08" db="EMBL/GenBank/DDBJ databases">
        <authorList>
            <person name="Koutsovoulos G."/>
            <person name="Danchin GJ E."/>
        </authorList>
    </citation>
    <scope>NUCLEOTIDE SEQUENCE [LARGE SCALE GENOMIC DNA]</scope>
</reference>
<proteinExistence type="predicted"/>
<dbReference type="Proteomes" id="UP000580250">
    <property type="component" value="Unassembled WGS sequence"/>
</dbReference>
<name>A0A6V7WHD2_MELEN</name>
<dbReference type="EMBL" id="CAJEWN010000586">
    <property type="protein sequence ID" value="CAD2186394.1"/>
    <property type="molecule type" value="Genomic_DNA"/>
</dbReference>
<evidence type="ECO:0000313" key="2">
    <source>
        <dbReference type="Proteomes" id="UP000580250"/>
    </source>
</evidence>
<organism evidence="1 2">
    <name type="scientific">Meloidogyne enterolobii</name>
    <name type="common">Root-knot nematode worm</name>
    <name type="synonym">Meloidogyne mayaguensis</name>
    <dbReference type="NCBI Taxonomy" id="390850"/>
    <lineage>
        <taxon>Eukaryota</taxon>
        <taxon>Metazoa</taxon>
        <taxon>Ecdysozoa</taxon>
        <taxon>Nematoda</taxon>
        <taxon>Chromadorea</taxon>
        <taxon>Rhabditida</taxon>
        <taxon>Tylenchina</taxon>
        <taxon>Tylenchomorpha</taxon>
        <taxon>Tylenchoidea</taxon>
        <taxon>Meloidogynidae</taxon>
        <taxon>Meloidogyninae</taxon>
        <taxon>Meloidogyne</taxon>
    </lineage>
</organism>
<gene>
    <name evidence="1" type="ORF">MENT_LOCUS38885</name>
</gene>
<evidence type="ECO:0000313" key="1">
    <source>
        <dbReference type="EMBL" id="CAD2186394.1"/>
    </source>
</evidence>
<sequence>MKFCQLVNTTKNAQKFINNLKNKKQNGKLNKKNSFTNLEKIGSLELQEVEKENSNGEKSNGNFANVVNQIMNAKKFTSKFKIKIKKNYLFWAFV</sequence>
<comment type="caution">
    <text evidence="1">The sequence shown here is derived from an EMBL/GenBank/DDBJ whole genome shotgun (WGS) entry which is preliminary data.</text>
</comment>